<accession>A0A1Y1JFU2</accession>
<dbReference type="GeneID" id="39746918"/>
<dbReference type="RefSeq" id="XP_028542794.1">
    <property type="nucleotide sequence ID" value="XM_028686993.1"/>
</dbReference>
<feature type="region of interest" description="Disordered" evidence="2">
    <location>
        <begin position="216"/>
        <end position="283"/>
    </location>
</feature>
<sequence>MVKKIVLSLVHNASTQINNELVALNDDILFLQNEFRISENKKVQDLVKRKFYIKEKEKYKKLSEFLTKYVTFLLDKNRNNESTYCIYSHFIKEKNGEIRNLIKDMNNTITNNENSNTKLLNNLCKKRNKLRKILHLIKICNIKNLSDEKLQDIFSDLIFQLKSSNRSNRKNLFSMLLRSGEKCKLKMDEASNEEGVIGVSTGKKFADCIITNDSNVNTDGDENVGTDNENSSQMNLSSTEASVGVEENSSIDQMSYSEEVNDPPDVYTSDASKGENSGNDLLTNENIFERGNILNGKYHAKHYSLTKHFLNNQERNGCNYSLMNKFNSMRKCFSNTEKVVTPSIFNNDKGVNYNEGEGFTWTNERRENGISILVKSLQENMNNILSRHMNTETLEGHIKSNPNLLVKYMPPSINKSGKNVYTKKGNDKPNDERVKKHNRSNFSGSASSSSSCSSSSSSSSSCDFFAPKGCNGEKASSCSNVRKKKYIFRINKKGNGTLQVKKEGQKSANCIYHFEMIYDDDVGDSAGGDKARGNDAGDDNAGEKNESKNKRLVRVSFLIKGGKICRVKNLHVAEDKFIRNLNFCNICTDRSANVKKEDAEWEERDKSRMHRRKENFEMESKKRINMLEENLKNLREENFRKKYELTRIIDDMKFGKTKGTGNTLALGLDEEMRSYNMEFIETNRLRGLYIHMLDTQNQLERDKNFYKNELEKLQEDIKNNTAPISDFLKEEKIKFMEREKELYKKEKKYFHIKNQLKKKVAHLQNELELTEEKLKIEKEINKSLNSRMKEKIYILEKNESERRNSDMTNESKIHSLNIELNQLMNTMSIEKKEKTKLQNEISLLKKDMTFDNFRKVVLNKVTKTNDDIKHLAEILEMLTKELENKISKENINDRHVLELKEECKKKIYMLNAVEAQMNNDKKKMKKMSEEIAYLREKNKNLVECVKYMINSNGSTMSHEHYLVPKDGYYFSLDDGEKKVEKGIHRPMQTTSRLTKSNNLEMAHYNRKEDDMPDLNIFAQKKGVAKNSRSYTSFSDNSSLFLCHNMETKREASTYEELL</sequence>
<evidence type="ECO:0000313" key="3">
    <source>
        <dbReference type="EMBL" id="GAW80205.1"/>
    </source>
</evidence>
<evidence type="ECO:0000256" key="1">
    <source>
        <dbReference type="SAM" id="Coils"/>
    </source>
</evidence>
<gene>
    <name evidence="3" type="ORF">PGO_071200</name>
</gene>
<feature type="compositionally biased region" description="Basic and acidic residues" evidence="2">
    <location>
        <begin position="424"/>
        <end position="434"/>
    </location>
</feature>
<dbReference type="OrthoDB" id="378572at2759"/>
<feature type="compositionally biased region" description="Polar residues" evidence="2">
    <location>
        <begin position="269"/>
        <end position="283"/>
    </location>
</feature>
<dbReference type="AlphaFoldDB" id="A0A1Y1JFU2"/>
<feature type="coiled-coil region" evidence="1">
    <location>
        <begin position="617"/>
        <end position="644"/>
    </location>
</feature>
<name>A0A1Y1JFU2_PLAGO</name>
<dbReference type="EMBL" id="BDQF01000008">
    <property type="protein sequence ID" value="GAW80205.1"/>
    <property type="molecule type" value="Genomic_DNA"/>
</dbReference>
<dbReference type="Proteomes" id="UP000195521">
    <property type="component" value="Unassembled WGS sequence"/>
</dbReference>
<keyword evidence="1" id="KW-0175">Coiled coil</keyword>
<feature type="region of interest" description="Disordered" evidence="2">
    <location>
        <begin position="409"/>
        <end position="457"/>
    </location>
</feature>
<feature type="region of interest" description="Disordered" evidence="2">
    <location>
        <begin position="525"/>
        <end position="546"/>
    </location>
</feature>
<feature type="compositionally biased region" description="Basic and acidic residues" evidence="2">
    <location>
        <begin position="527"/>
        <end position="546"/>
    </location>
</feature>
<evidence type="ECO:0000256" key="2">
    <source>
        <dbReference type="SAM" id="MobiDB-lite"/>
    </source>
</evidence>
<dbReference type="OMA" id="HIMIGIN"/>
<feature type="compositionally biased region" description="Polar residues" evidence="2">
    <location>
        <begin position="225"/>
        <end position="258"/>
    </location>
</feature>
<evidence type="ECO:0000313" key="4">
    <source>
        <dbReference type="Proteomes" id="UP000195521"/>
    </source>
</evidence>
<reference evidence="4" key="1">
    <citation type="submission" date="2017-04" db="EMBL/GenBank/DDBJ databases">
        <title>Plasmodium gonderi genome.</title>
        <authorList>
            <person name="Arisue N."/>
            <person name="Honma H."/>
            <person name="Kawai S."/>
            <person name="Tougan T."/>
            <person name="Tanabe K."/>
            <person name="Horii T."/>
        </authorList>
    </citation>
    <scope>NUCLEOTIDE SEQUENCE [LARGE SCALE GENOMIC DNA]</scope>
    <source>
        <strain evidence="4">ATCC 30045</strain>
    </source>
</reference>
<organism evidence="3 4">
    <name type="scientific">Plasmodium gonderi</name>
    <dbReference type="NCBI Taxonomy" id="77519"/>
    <lineage>
        <taxon>Eukaryota</taxon>
        <taxon>Sar</taxon>
        <taxon>Alveolata</taxon>
        <taxon>Apicomplexa</taxon>
        <taxon>Aconoidasida</taxon>
        <taxon>Haemosporida</taxon>
        <taxon>Plasmodiidae</taxon>
        <taxon>Plasmodium</taxon>
        <taxon>Plasmodium (Plasmodium)</taxon>
    </lineage>
</organism>
<proteinExistence type="predicted"/>
<feature type="coiled-coil region" evidence="1">
    <location>
        <begin position="813"/>
        <end position="937"/>
    </location>
</feature>
<keyword evidence="4" id="KW-1185">Reference proteome</keyword>
<feature type="coiled-coil region" evidence="1">
    <location>
        <begin position="753"/>
        <end position="787"/>
    </location>
</feature>
<feature type="compositionally biased region" description="Low complexity" evidence="2">
    <location>
        <begin position="440"/>
        <end position="457"/>
    </location>
</feature>
<protein>
    <submittedName>
        <fullName evidence="3">Uncharacterized protein</fullName>
    </submittedName>
</protein>
<comment type="caution">
    <text evidence="3">The sequence shown here is derived from an EMBL/GenBank/DDBJ whole genome shotgun (WGS) entry which is preliminary data.</text>
</comment>